<gene>
    <name evidence="4" type="ORF">bsdtb5_32340</name>
</gene>
<feature type="signal peptide" evidence="2">
    <location>
        <begin position="1"/>
        <end position="29"/>
    </location>
</feature>
<dbReference type="SMART" id="SM00635">
    <property type="entry name" value="BID_2"/>
    <property type="match status" value="4"/>
</dbReference>
<protein>
    <recommendedName>
        <fullName evidence="3">BIG2 domain-containing protein</fullName>
    </recommendedName>
</protein>
<organism evidence="4 5">
    <name type="scientific">Anaeromicropila herbilytica</name>
    <dbReference type="NCBI Taxonomy" id="2785025"/>
    <lineage>
        <taxon>Bacteria</taxon>
        <taxon>Bacillati</taxon>
        <taxon>Bacillota</taxon>
        <taxon>Clostridia</taxon>
        <taxon>Lachnospirales</taxon>
        <taxon>Lachnospiraceae</taxon>
        <taxon>Anaeromicropila</taxon>
    </lineage>
</organism>
<evidence type="ECO:0000313" key="4">
    <source>
        <dbReference type="EMBL" id="BCN31939.1"/>
    </source>
</evidence>
<evidence type="ECO:0000259" key="3">
    <source>
        <dbReference type="SMART" id="SM00635"/>
    </source>
</evidence>
<keyword evidence="5" id="KW-1185">Reference proteome</keyword>
<dbReference type="AlphaFoldDB" id="A0A7R7IEB7"/>
<dbReference type="InterPro" id="IPR058094">
    <property type="entry name" value="Ig-like_OmpL47-like"/>
</dbReference>
<dbReference type="NCBIfam" id="NF047446">
    <property type="entry name" value="barrel_OmpL47"/>
    <property type="match status" value="1"/>
</dbReference>
<feature type="chain" id="PRO_5038973740" description="BIG2 domain-containing protein" evidence="2">
    <location>
        <begin position="30"/>
        <end position="566"/>
    </location>
</feature>
<feature type="domain" description="BIG2" evidence="3">
    <location>
        <begin position="401"/>
        <end position="478"/>
    </location>
</feature>
<name>A0A7R7IEB7_9FIRM</name>
<dbReference type="RefSeq" id="WP_271713027.1">
    <property type="nucleotide sequence ID" value="NZ_AP024169.1"/>
</dbReference>
<dbReference type="EMBL" id="AP024169">
    <property type="protein sequence ID" value="BCN31939.1"/>
    <property type="molecule type" value="Genomic_DNA"/>
</dbReference>
<dbReference type="Gene3D" id="2.60.40.1080">
    <property type="match status" value="4"/>
</dbReference>
<evidence type="ECO:0000313" key="5">
    <source>
        <dbReference type="Proteomes" id="UP000595897"/>
    </source>
</evidence>
<feature type="domain" description="BIG2" evidence="3">
    <location>
        <begin position="237"/>
        <end position="312"/>
    </location>
</feature>
<evidence type="ECO:0000256" key="2">
    <source>
        <dbReference type="SAM" id="SignalP"/>
    </source>
</evidence>
<dbReference type="Proteomes" id="UP000595897">
    <property type="component" value="Chromosome"/>
</dbReference>
<sequence length="566" mass="61154">MKKFRRYLCMMVILVFVTNAIFESNVTSAYAFGGGTTPSPSQIPSQIPSQTPTQAPTPTLTPSPTPVPTQTPEEKAKTKITILSQPTNWCNSSTVKILFENADGIKQVSVNNKVEYTASGNYLPTQKYLYVTLAQKNITITVIDANNQTVSESYNMYYIDSSAPTITYSINNGMLYLNSTDTESGVKEILYSTNGYNYSSYRSSGINMSNSNNTTYYTYSIDQAGNKSSIIQISNIPVTKVAFERDNYSVEKNSSFTLTPIITPSNATVKTITWRSSNERVAKVVNGVVTGISEGKTTITAISSNGYKAYCTVTVTGLSVTGINVSETTVTLRYGERHTISATVLPYNAQNRSVTWSSSNDYVATVVNGVIYARNKGTAYIIATSSNGMKALCLVTVTGTKASSMSFQYGSIQLDLGEEITLAPSFYPGDAERESVTYRSSDSSIASVSNYGEVIGIREGVAVITGISSNNLVTTCIVTVKEDLSDVTLNYTKKSLKKGNSFKLRVLGTAQKATFKSSKKSVVKVNSNGVVMAVKPGKATITVTVGNKTLICVVTVKKVKGKHRHS</sequence>
<feature type="domain" description="BIG2" evidence="3">
    <location>
        <begin position="483"/>
        <end position="555"/>
    </location>
</feature>
<evidence type="ECO:0000256" key="1">
    <source>
        <dbReference type="SAM" id="MobiDB-lite"/>
    </source>
</evidence>
<keyword evidence="2" id="KW-0732">Signal</keyword>
<feature type="region of interest" description="Disordered" evidence="1">
    <location>
        <begin position="35"/>
        <end position="74"/>
    </location>
</feature>
<dbReference type="KEGG" id="ahb:bsdtb5_32340"/>
<dbReference type="InterPro" id="IPR003343">
    <property type="entry name" value="Big_2"/>
</dbReference>
<proteinExistence type="predicted"/>
<accession>A0A7R7IEB7</accession>
<dbReference type="InterPro" id="IPR008964">
    <property type="entry name" value="Invasin/intimin_cell_adhesion"/>
</dbReference>
<feature type="domain" description="BIG2" evidence="3">
    <location>
        <begin position="319"/>
        <end position="394"/>
    </location>
</feature>
<dbReference type="SUPFAM" id="SSF49373">
    <property type="entry name" value="Invasin/intimin cell-adhesion fragments"/>
    <property type="match status" value="4"/>
</dbReference>
<feature type="compositionally biased region" description="Pro residues" evidence="1">
    <location>
        <begin position="59"/>
        <end position="69"/>
    </location>
</feature>
<reference evidence="4 5" key="1">
    <citation type="submission" date="2020-11" db="EMBL/GenBank/DDBJ databases">
        <title>Draft genome sequencing of a Lachnospiraceae strain isolated from anoxic soil subjected to BSD treatment.</title>
        <authorList>
            <person name="Uek A."/>
            <person name="Tonouchi A."/>
        </authorList>
    </citation>
    <scope>NUCLEOTIDE SEQUENCE [LARGE SCALE GENOMIC DNA]</scope>
    <source>
        <strain evidence="4 5">TB5</strain>
    </source>
</reference>
<feature type="compositionally biased region" description="Low complexity" evidence="1">
    <location>
        <begin position="37"/>
        <end position="58"/>
    </location>
</feature>
<dbReference type="Pfam" id="PF02368">
    <property type="entry name" value="Big_2"/>
    <property type="match status" value="4"/>
</dbReference>